<dbReference type="Gene3D" id="1.20.1290.10">
    <property type="entry name" value="AhpD-like"/>
    <property type="match status" value="1"/>
</dbReference>
<evidence type="ECO:0000313" key="2">
    <source>
        <dbReference type="EMBL" id="KAK3056086.1"/>
    </source>
</evidence>
<dbReference type="SUPFAM" id="SSF69118">
    <property type="entry name" value="AhpD-like"/>
    <property type="match status" value="1"/>
</dbReference>
<comment type="caution">
    <text evidence="2">The sequence shown here is derived from an EMBL/GenBank/DDBJ whole genome shotgun (WGS) entry which is preliminary data.</text>
</comment>
<dbReference type="Proteomes" id="UP001271007">
    <property type="component" value="Unassembled WGS sequence"/>
</dbReference>
<feature type="domain" description="Carboxymuconolactone decarboxylase-like" evidence="1">
    <location>
        <begin position="61"/>
        <end position="125"/>
    </location>
</feature>
<dbReference type="GO" id="GO:0051920">
    <property type="term" value="F:peroxiredoxin activity"/>
    <property type="evidence" value="ECO:0007669"/>
    <property type="project" value="InterPro"/>
</dbReference>
<sequence>MTDRLPPVKREDLPLSEQGSFDSLADLAGNLFGPPEQSPFVYRRASDDAFVGPFPLFLAAPEAGEHSMALFGKIGAIPGLPPDAREVAILTVGAHYQAAYELYAHVNVAKKKVEMAEEIVDAIARGEKPEVMNEECDVAYEAAKYLVGTPGPLPKELWERSMKVFGKQGTVVLVHYVGAYAYTCIMLNAMDCPVPEDE</sequence>
<keyword evidence="3" id="KW-1185">Reference proteome</keyword>
<proteinExistence type="predicted"/>
<organism evidence="2 3">
    <name type="scientific">Extremus antarcticus</name>
    <dbReference type="NCBI Taxonomy" id="702011"/>
    <lineage>
        <taxon>Eukaryota</taxon>
        <taxon>Fungi</taxon>
        <taxon>Dikarya</taxon>
        <taxon>Ascomycota</taxon>
        <taxon>Pezizomycotina</taxon>
        <taxon>Dothideomycetes</taxon>
        <taxon>Dothideomycetidae</taxon>
        <taxon>Mycosphaerellales</taxon>
        <taxon>Extremaceae</taxon>
        <taxon>Extremus</taxon>
    </lineage>
</organism>
<dbReference type="InterPro" id="IPR029032">
    <property type="entry name" value="AhpD-like"/>
</dbReference>
<reference evidence="2" key="1">
    <citation type="submission" date="2023-04" db="EMBL/GenBank/DDBJ databases">
        <title>Black Yeasts Isolated from many extreme environments.</title>
        <authorList>
            <person name="Coleine C."/>
            <person name="Stajich J.E."/>
            <person name="Selbmann L."/>
        </authorList>
    </citation>
    <scope>NUCLEOTIDE SEQUENCE</scope>
    <source>
        <strain evidence="2">CCFEE 5312</strain>
    </source>
</reference>
<dbReference type="Pfam" id="PF02627">
    <property type="entry name" value="CMD"/>
    <property type="match status" value="1"/>
</dbReference>
<evidence type="ECO:0000313" key="3">
    <source>
        <dbReference type="Proteomes" id="UP001271007"/>
    </source>
</evidence>
<gene>
    <name evidence="2" type="ORF">LTR09_003322</name>
</gene>
<dbReference type="AlphaFoldDB" id="A0AAJ0LUX7"/>
<accession>A0AAJ0LUX7</accession>
<protein>
    <recommendedName>
        <fullName evidence="1">Carboxymuconolactone decarboxylase-like domain-containing protein</fullName>
    </recommendedName>
</protein>
<name>A0AAJ0LUX7_9PEZI</name>
<dbReference type="PANTHER" id="PTHR34846">
    <property type="entry name" value="4-CARBOXYMUCONOLACTONE DECARBOXYLASE FAMILY PROTEIN (AFU_ORTHOLOGUE AFUA_6G11590)"/>
    <property type="match status" value="1"/>
</dbReference>
<dbReference type="PANTHER" id="PTHR34846:SF11">
    <property type="entry name" value="4-CARBOXYMUCONOLACTONE DECARBOXYLASE FAMILY PROTEIN (AFU_ORTHOLOGUE AFUA_6G11590)"/>
    <property type="match status" value="1"/>
</dbReference>
<evidence type="ECO:0000259" key="1">
    <source>
        <dbReference type="Pfam" id="PF02627"/>
    </source>
</evidence>
<dbReference type="EMBL" id="JAWDJX010000007">
    <property type="protein sequence ID" value="KAK3056086.1"/>
    <property type="molecule type" value="Genomic_DNA"/>
</dbReference>
<dbReference type="InterPro" id="IPR003779">
    <property type="entry name" value="CMD-like"/>
</dbReference>